<feature type="region of interest" description="Disordered" evidence="1">
    <location>
        <begin position="130"/>
        <end position="162"/>
    </location>
</feature>
<feature type="compositionally biased region" description="Polar residues" evidence="1">
    <location>
        <begin position="42"/>
        <end position="69"/>
    </location>
</feature>
<name>A0A8T3DRR3_9TELE</name>
<feature type="compositionally biased region" description="Acidic residues" evidence="1">
    <location>
        <begin position="398"/>
        <end position="418"/>
    </location>
</feature>
<feature type="region of interest" description="Disordered" evidence="1">
    <location>
        <begin position="469"/>
        <end position="539"/>
    </location>
</feature>
<feature type="region of interest" description="Disordered" evidence="1">
    <location>
        <begin position="329"/>
        <end position="360"/>
    </location>
</feature>
<gene>
    <name evidence="2" type="ORF">AGOR_G00100450</name>
</gene>
<dbReference type="OrthoDB" id="567788at2759"/>
<dbReference type="EMBL" id="JAERUA010000008">
    <property type="protein sequence ID" value="KAI1896975.1"/>
    <property type="molecule type" value="Genomic_DNA"/>
</dbReference>
<evidence type="ECO:0000313" key="3">
    <source>
        <dbReference type="Proteomes" id="UP000829720"/>
    </source>
</evidence>
<accession>A0A8T3DRR3</accession>
<reference evidence="2" key="1">
    <citation type="submission" date="2021-01" db="EMBL/GenBank/DDBJ databases">
        <authorList>
            <person name="Zahm M."/>
            <person name="Roques C."/>
            <person name="Cabau C."/>
            <person name="Klopp C."/>
            <person name="Donnadieu C."/>
            <person name="Jouanno E."/>
            <person name="Lampietro C."/>
            <person name="Louis A."/>
            <person name="Herpin A."/>
            <person name="Echchiki A."/>
            <person name="Berthelot C."/>
            <person name="Parey E."/>
            <person name="Roest-Crollius H."/>
            <person name="Braasch I."/>
            <person name="Postlethwait J."/>
            <person name="Bobe J."/>
            <person name="Montfort J."/>
            <person name="Bouchez O."/>
            <person name="Begum T."/>
            <person name="Mejri S."/>
            <person name="Adams A."/>
            <person name="Chen W.-J."/>
            <person name="Guiguen Y."/>
        </authorList>
    </citation>
    <scope>NUCLEOTIDE SEQUENCE</scope>
    <source>
        <tissue evidence="2">Blood</tissue>
    </source>
</reference>
<evidence type="ECO:0000313" key="2">
    <source>
        <dbReference type="EMBL" id="KAI1896975.1"/>
    </source>
</evidence>
<dbReference type="Proteomes" id="UP000829720">
    <property type="component" value="Unassembled WGS sequence"/>
</dbReference>
<feature type="region of interest" description="Disordered" evidence="1">
    <location>
        <begin position="174"/>
        <end position="278"/>
    </location>
</feature>
<evidence type="ECO:0000256" key="1">
    <source>
        <dbReference type="SAM" id="MobiDB-lite"/>
    </source>
</evidence>
<sequence length="569" mass="61064">MFCEDSGVASSPDERLGSSVGSHEDARLDSDKEGFDKILGSGESTGSTPTRSPINPNRTNDSYITYSSSNPTVKSEASYLHTQDNIKAMDATSQGTFASKTSWYDTELAGKDDDDDFLLEMKTASTAKNPFQEFSPISHSGSGFSQYGDMGSDSRAVKMSESPTPDLVQYAHDDMQEATLAKHKEETHFDLVQMGSDAVTEPSKPSVPVSLKEPEDSPAQPSLPDILESSPLSSGKMDSDLSEGSPDSEQSPIQEIRMETHHIPVKHSPTNPFAFDADPKTSALKNVTVETGAKGAGMAGHTGLSGLEKSFGAFDLVKEVDRHETVPYMNLPTSVPSKAAPEDSDSDSPNTDSLSPVLEAMAKNPASFQVEVEKNARDSKVPPVKEAKDFLGSRTFADEPEASEEEGFEQEVSSEEFEIIERPPKGAMDEFIEKMDAKFARAPEAGAGDDRDVLSNFRQEKLYADVGSEFDKASSQQSSYTLLAQPSSSAPSQIFGAELGNPFAPKSQVKEETSVSQSNPPHLTGEATKKPAPSQKMGENIEAALPDTSKSTWLPNLSVGTGKLCMGVP</sequence>
<feature type="compositionally biased region" description="Basic and acidic residues" evidence="1">
    <location>
        <begin position="174"/>
        <end position="189"/>
    </location>
</feature>
<feature type="compositionally biased region" description="Basic and acidic residues" evidence="1">
    <location>
        <begin position="12"/>
        <end position="36"/>
    </location>
</feature>
<feature type="region of interest" description="Disordered" evidence="1">
    <location>
        <begin position="1"/>
        <end position="69"/>
    </location>
</feature>
<feature type="region of interest" description="Disordered" evidence="1">
    <location>
        <begin position="373"/>
        <end position="425"/>
    </location>
</feature>
<feature type="compositionally biased region" description="Polar residues" evidence="1">
    <location>
        <begin position="135"/>
        <end position="145"/>
    </location>
</feature>
<keyword evidence="3" id="KW-1185">Reference proteome</keyword>
<feature type="compositionally biased region" description="Polar residues" evidence="1">
    <location>
        <begin position="473"/>
        <end position="492"/>
    </location>
</feature>
<organism evidence="2 3">
    <name type="scientific">Albula goreensis</name>
    <dbReference type="NCBI Taxonomy" id="1534307"/>
    <lineage>
        <taxon>Eukaryota</taxon>
        <taxon>Metazoa</taxon>
        <taxon>Chordata</taxon>
        <taxon>Craniata</taxon>
        <taxon>Vertebrata</taxon>
        <taxon>Euteleostomi</taxon>
        <taxon>Actinopterygii</taxon>
        <taxon>Neopterygii</taxon>
        <taxon>Teleostei</taxon>
        <taxon>Albuliformes</taxon>
        <taxon>Albulidae</taxon>
        <taxon>Albula</taxon>
    </lineage>
</organism>
<dbReference type="AlphaFoldDB" id="A0A8T3DRR3"/>
<proteinExistence type="predicted"/>
<protein>
    <submittedName>
        <fullName evidence="2">Uncharacterized protein</fullName>
    </submittedName>
</protein>
<comment type="caution">
    <text evidence="2">The sequence shown here is derived from an EMBL/GenBank/DDBJ whole genome shotgun (WGS) entry which is preliminary data.</text>
</comment>
<feature type="compositionally biased region" description="Basic and acidic residues" evidence="1">
    <location>
        <begin position="373"/>
        <end position="391"/>
    </location>
</feature>